<sequence>MTGWWVRLGLRKILRAGERKSPQSIARARRQADKAADSPPRTRADRHRGVSTIAGDLHEECRGSAGDDQSNRARVSRRTRERLNGLEERTGARLAGKCTRTPKGALDRLGTWFVNPEGISGGVRSRAERTVTGRFGVLCHTAPASEADR</sequence>
<feature type="region of interest" description="Disordered" evidence="1">
    <location>
        <begin position="18"/>
        <end position="88"/>
    </location>
</feature>
<dbReference type="EMBL" id="WIGO01000043">
    <property type="protein sequence ID" value="KAF6835059.1"/>
    <property type="molecule type" value="Genomic_DNA"/>
</dbReference>
<evidence type="ECO:0000313" key="2">
    <source>
        <dbReference type="EMBL" id="KAF6835059.1"/>
    </source>
</evidence>
<dbReference type="Proteomes" id="UP000654918">
    <property type="component" value="Unassembled WGS sequence"/>
</dbReference>
<protein>
    <submittedName>
        <fullName evidence="2">Uncharacterized protein</fullName>
    </submittedName>
</protein>
<keyword evidence="3" id="KW-1185">Reference proteome</keyword>
<accession>A0A8H6KNX4</accession>
<feature type="compositionally biased region" description="Basic and acidic residues" evidence="1">
    <location>
        <begin position="30"/>
        <end position="43"/>
    </location>
</feature>
<comment type="caution">
    <text evidence="2">The sequence shown here is derived from an EMBL/GenBank/DDBJ whole genome shotgun (WGS) entry which is preliminary data.</text>
</comment>
<name>A0A8H6KNX4_9PEZI</name>
<evidence type="ECO:0000256" key="1">
    <source>
        <dbReference type="SAM" id="MobiDB-lite"/>
    </source>
</evidence>
<gene>
    <name evidence="2" type="ORF">CPLU01_04537</name>
</gene>
<organism evidence="2 3">
    <name type="scientific">Colletotrichum plurivorum</name>
    <dbReference type="NCBI Taxonomy" id="2175906"/>
    <lineage>
        <taxon>Eukaryota</taxon>
        <taxon>Fungi</taxon>
        <taxon>Dikarya</taxon>
        <taxon>Ascomycota</taxon>
        <taxon>Pezizomycotina</taxon>
        <taxon>Sordariomycetes</taxon>
        <taxon>Hypocreomycetidae</taxon>
        <taxon>Glomerellales</taxon>
        <taxon>Glomerellaceae</taxon>
        <taxon>Colletotrichum</taxon>
        <taxon>Colletotrichum orchidearum species complex</taxon>
    </lineage>
</organism>
<proteinExistence type="predicted"/>
<evidence type="ECO:0000313" key="3">
    <source>
        <dbReference type="Proteomes" id="UP000654918"/>
    </source>
</evidence>
<dbReference type="AlphaFoldDB" id="A0A8H6KNX4"/>
<reference evidence="2" key="1">
    <citation type="journal article" date="2020" name="Phytopathology">
        <title>Genome Sequence Resources of Colletotrichum truncatum, C. plurivorum, C. musicola, and C. sojae: Four Species Pathogenic to Soybean (Glycine max).</title>
        <authorList>
            <person name="Rogerio F."/>
            <person name="Boufleur T.R."/>
            <person name="Ciampi-Guillardi M."/>
            <person name="Sukno S.A."/>
            <person name="Thon M.R."/>
            <person name="Massola Junior N.S."/>
            <person name="Baroncelli R."/>
        </authorList>
    </citation>
    <scope>NUCLEOTIDE SEQUENCE</scope>
    <source>
        <strain evidence="2">LFN00145</strain>
    </source>
</reference>